<organism evidence="1 2">
    <name type="scientific">Lynx pardinus</name>
    <name type="common">Iberian lynx</name>
    <name type="synonym">Felis pardina</name>
    <dbReference type="NCBI Taxonomy" id="191816"/>
    <lineage>
        <taxon>Eukaryota</taxon>
        <taxon>Metazoa</taxon>
        <taxon>Chordata</taxon>
        <taxon>Craniata</taxon>
        <taxon>Vertebrata</taxon>
        <taxon>Euteleostomi</taxon>
        <taxon>Mammalia</taxon>
        <taxon>Eutheria</taxon>
        <taxon>Laurasiatheria</taxon>
        <taxon>Carnivora</taxon>
        <taxon>Feliformia</taxon>
        <taxon>Felidae</taxon>
        <taxon>Felinae</taxon>
        <taxon>Lynx</taxon>
    </lineage>
</organism>
<accession>A0A485NX11</accession>
<dbReference type="EMBL" id="CAAGRJ010023050">
    <property type="protein sequence ID" value="VFV36669.1"/>
    <property type="molecule type" value="Genomic_DNA"/>
</dbReference>
<gene>
    <name evidence="1" type="ORF">LYPA_23C017478</name>
</gene>
<evidence type="ECO:0000313" key="2">
    <source>
        <dbReference type="Proteomes" id="UP000386466"/>
    </source>
</evidence>
<dbReference type="Proteomes" id="UP000386466">
    <property type="component" value="Unassembled WGS sequence"/>
</dbReference>
<proteinExistence type="predicted"/>
<name>A0A485NX11_LYNPA</name>
<dbReference type="AlphaFoldDB" id="A0A485NX11"/>
<protein>
    <submittedName>
        <fullName evidence="1">Uncharacterized protein</fullName>
    </submittedName>
</protein>
<feature type="non-terminal residue" evidence="1">
    <location>
        <position position="1"/>
    </location>
</feature>
<sequence length="72" mass="7992">PPCSSHNGALPSILCTFPARQKLNYMRYSFKVVLIQCYKWFLADIDETPQMSDGTLVTEINLPGVRAGVCVS</sequence>
<evidence type="ECO:0000313" key="1">
    <source>
        <dbReference type="EMBL" id="VFV36669.1"/>
    </source>
</evidence>
<keyword evidence="2" id="KW-1185">Reference proteome</keyword>
<reference evidence="1 2" key="1">
    <citation type="submission" date="2019-01" db="EMBL/GenBank/DDBJ databases">
        <authorList>
            <person name="Alioto T."/>
            <person name="Alioto T."/>
        </authorList>
    </citation>
    <scope>NUCLEOTIDE SEQUENCE [LARGE SCALE GENOMIC DNA]</scope>
</reference>